<feature type="transmembrane region" description="Helical" evidence="2">
    <location>
        <begin position="20"/>
        <end position="48"/>
    </location>
</feature>
<keyword evidence="2" id="KW-0472">Membrane</keyword>
<dbReference type="STRING" id="887062.HGR_07996"/>
<feature type="region of interest" description="Disordered" evidence="1">
    <location>
        <begin position="81"/>
        <end position="108"/>
    </location>
</feature>
<proteinExistence type="predicted"/>
<dbReference type="Proteomes" id="UP000016368">
    <property type="component" value="Unassembled WGS sequence"/>
</dbReference>
<organism evidence="3 4">
    <name type="scientific">Hylemonella gracilis ATCC 19624</name>
    <dbReference type="NCBI Taxonomy" id="887062"/>
    <lineage>
        <taxon>Bacteria</taxon>
        <taxon>Pseudomonadati</taxon>
        <taxon>Pseudomonadota</taxon>
        <taxon>Betaproteobacteria</taxon>
        <taxon>Burkholderiales</taxon>
        <taxon>Comamonadaceae</taxon>
        <taxon>Hylemonella</taxon>
    </lineage>
</organism>
<evidence type="ECO:0000256" key="2">
    <source>
        <dbReference type="SAM" id="Phobius"/>
    </source>
</evidence>
<accession>F3KT20</accession>
<dbReference type="OrthoDB" id="8913686at2"/>
<dbReference type="EMBL" id="AEGR01000052">
    <property type="protein sequence ID" value="EGI77239.1"/>
    <property type="molecule type" value="Genomic_DNA"/>
</dbReference>
<evidence type="ECO:0000256" key="1">
    <source>
        <dbReference type="SAM" id="MobiDB-lite"/>
    </source>
</evidence>
<comment type="caution">
    <text evidence="3">The sequence shown here is derived from an EMBL/GenBank/DDBJ whole genome shotgun (WGS) entry which is preliminary data.</text>
</comment>
<name>F3KT20_9BURK</name>
<dbReference type="AlphaFoldDB" id="F3KT20"/>
<keyword evidence="4" id="KW-1185">Reference proteome</keyword>
<gene>
    <name evidence="3" type="ORF">HGR_07996</name>
</gene>
<reference evidence="3 4" key="1">
    <citation type="journal article" date="2011" name="EMBO J.">
        <title>Structural diversity of bacterial flagellar motors.</title>
        <authorList>
            <person name="Chen S."/>
            <person name="Beeby M."/>
            <person name="Murphy G.E."/>
            <person name="Leadbetter J.R."/>
            <person name="Hendrixson D.R."/>
            <person name="Briegel A."/>
            <person name="Li Z."/>
            <person name="Shi J."/>
            <person name="Tocheva E.I."/>
            <person name="Muller A."/>
            <person name="Dobro M.J."/>
            <person name="Jensen G.J."/>
        </authorList>
    </citation>
    <scope>NUCLEOTIDE SEQUENCE [LARGE SCALE GENOMIC DNA]</scope>
    <source>
        <strain evidence="3 4">ATCC 19624</strain>
    </source>
</reference>
<protein>
    <submittedName>
        <fullName evidence="3">Uncharacterized protein</fullName>
    </submittedName>
</protein>
<sequence length="108" mass="11857">MNFVERLIFSVFGFFLRLGLLLVGLTVMVFVLALSLLMLVAWGLYALIARLLGRPVQPLAFTILRQTQAQFFRRATAQAARSGAPGGAEVIDVNSREVDGPPPDRLGR</sequence>
<evidence type="ECO:0000313" key="3">
    <source>
        <dbReference type="EMBL" id="EGI77239.1"/>
    </source>
</evidence>
<keyword evidence="2" id="KW-0812">Transmembrane</keyword>
<dbReference type="RefSeq" id="WP_006297638.1">
    <property type="nucleotide sequence ID" value="NZ_AEGR01000052.1"/>
</dbReference>
<evidence type="ECO:0000313" key="4">
    <source>
        <dbReference type="Proteomes" id="UP000016368"/>
    </source>
</evidence>
<keyword evidence="2" id="KW-1133">Transmembrane helix</keyword>